<dbReference type="EMBL" id="CAKOGP040001125">
    <property type="protein sequence ID" value="CAJ1943740.1"/>
    <property type="molecule type" value="Genomic_DNA"/>
</dbReference>
<feature type="compositionally biased region" description="Polar residues" evidence="1">
    <location>
        <begin position="25"/>
        <end position="44"/>
    </location>
</feature>
<keyword evidence="3" id="KW-1185">Reference proteome</keyword>
<dbReference type="AlphaFoldDB" id="A0AAD2FJ97"/>
<evidence type="ECO:0000256" key="1">
    <source>
        <dbReference type="SAM" id="MobiDB-lite"/>
    </source>
</evidence>
<gene>
    <name evidence="2" type="ORF">CYCCA115_LOCUS8587</name>
</gene>
<reference evidence="2" key="1">
    <citation type="submission" date="2023-08" db="EMBL/GenBank/DDBJ databases">
        <authorList>
            <person name="Audoor S."/>
            <person name="Bilcke G."/>
        </authorList>
    </citation>
    <scope>NUCLEOTIDE SEQUENCE</scope>
</reference>
<feature type="compositionally biased region" description="Polar residues" evidence="1">
    <location>
        <begin position="1"/>
        <end position="10"/>
    </location>
</feature>
<feature type="region of interest" description="Disordered" evidence="1">
    <location>
        <begin position="1"/>
        <end position="67"/>
    </location>
</feature>
<protein>
    <submittedName>
        <fullName evidence="2">Uncharacterized protein</fullName>
    </submittedName>
</protein>
<accession>A0AAD2FJ97</accession>
<comment type="caution">
    <text evidence="2">The sequence shown here is derived from an EMBL/GenBank/DDBJ whole genome shotgun (WGS) entry which is preliminary data.</text>
</comment>
<organism evidence="2 3">
    <name type="scientific">Cylindrotheca closterium</name>
    <dbReference type="NCBI Taxonomy" id="2856"/>
    <lineage>
        <taxon>Eukaryota</taxon>
        <taxon>Sar</taxon>
        <taxon>Stramenopiles</taxon>
        <taxon>Ochrophyta</taxon>
        <taxon>Bacillariophyta</taxon>
        <taxon>Bacillariophyceae</taxon>
        <taxon>Bacillariophycidae</taxon>
        <taxon>Bacillariales</taxon>
        <taxon>Bacillariaceae</taxon>
        <taxon>Cylindrotheca</taxon>
    </lineage>
</organism>
<dbReference type="Proteomes" id="UP001295423">
    <property type="component" value="Unassembled WGS sequence"/>
</dbReference>
<proteinExistence type="predicted"/>
<sequence length="130" mass="13994">MSSPEPSQESVGCFVEELANPSDPPTNVRTTSSTEYFKSQGFTISSSTSWSKNSSMSSTGTNTNNVPQRKANILETSVLQQNVDEANSQSRSPTQGDLTLCGLATGVVDCGLRHKLPCVIFGDAYPWWLA</sequence>
<evidence type="ECO:0000313" key="2">
    <source>
        <dbReference type="EMBL" id="CAJ1943740.1"/>
    </source>
</evidence>
<evidence type="ECO:0000313" key="3">
    <source>
        <dbReference type="Proteomes" id="UP001295423"/>
    </source>
</evidence>
<name>A0AAD2FJ97_9STRA</name>
<feature type="compositionally biased region" description="Low complexity" evidence="1">
    <location>
        <begin position="45"/>
        <end position="65"/>
    </location>
</feature>